<dbReference type="Gene3D" id="1.25.40.700">
    <property type="match status" value="1"/>
</dbReference>
<reference evidence="11 12" key="1">
    <citation type="submission" date="2024-04" db="EMBL/GenBank/DDBJ databases">
        <authorList>
            <consortium name="Genoscope - CEA"/>
            <person name="William W."/>
        </authorList>
    </citation>
    <scope>NUCLEOTIDE SEQUENCE [LARGE SCALE GENOMIC DNA]</scope>
</reference>
<evidence type="ECO:0000256" key="8">
    <source>
        <dbReference type="SAM" id="MobiDB-lite"/>
    </source>
</evidence>
<dbReference type="GO" id="GO:0017056">
    <property type="term" value="F:structural constituent of nuclear pore"/>
    <property type="evidence" value="ECO:0007669"/>
    <property type="project" value="InterPro"/>
</dbReference>
<dbReference type="SUPFAM" id="SSF117289">
    <property type="entry name" value="Nucleoporin domain"/>
    <property type="match status" value="1"/>
</dbReference>
<evidence type="ECO:0000256" key="1">
    <source>
        <dbReference type="ARBA" id="ARBA00004259"/>
    </source>
</evidence>
<evidence type="ECO:0000256" key="2">
    <source>
        <dbReference type="ARBA" id="ARBA00005569"/>
    </source>
</evidence>
<organism evidence="11 12">
    <name type="scientific">Lymnaea stagnalis</name>
    <name type="common">Great pond snail</name>
    <name type="synonym">Helix stagnalis</name>
    <dbReference type="NCBI Taxonomy" id="6523"/>
    <lineage>
        <taxon>Eukaryota</taxon>
        <taxon>Metazoa</taxon>
        <taxon>Spiralia</taxon>
        <taxon>Lophotrochozoa</taxon>
        <taxon>Mollusca</taxon>
        <taxon>Gastropoda</taxon>
        <taxon>Heterobranchia</taxon>
        <taxon>Euthyneura</taxon>
        <taxon>Panpulmonata</taxon>
        <taxon>Hygrophila</taxon>
        <taxon>Lymnaeoidea</taxon>
        <taxon>Lymnaeidae</taxon>
        <taxon>Lymnaea</taxon>
    </lineage>
</organism>
<feature type="compositionally biased region" description="Polar residues" evidence="8">
    <location>
        <begin position="1"/>
        <end position="18"/>
    </location>
</feature>
<evidence type="ECO:0000259" key="9">
    <source>
        <dbReference type="Pfam" id="PF03177"/>
    </source>
</evidence>
<dbReference type="AlphaFoldDB" id="A0AAV2I6R6"/>
<dbReference type="Pfam" id="PF03177">
    <property type="entry name" value="Nucleoporin_C"/>
    <property type="match status" value="1"/>
</dbReference>
<feature type="compositionally biased region" description="Polar residues" evidence="8">
    <location>
        <begin position="36"/>
        <end position="46"/>
    </location>
</feature>
<dbReference type="Pfam" id="PF08801">
    <property type="entry name" value="Nucleoporin_N"/>
    <property type="match status" value="1"/>
</dbReference>
<dbReference type="EMBL" id="CAXITT010000484">
    <property type="protein sequence ID" value="CAL1542422.1"/>
    <property type="molecule type" value="Genomic_DNA"/>
</dbReference>
<evidence type="ECO:0000259" key="10">
    <source>
        <dbReference type="Pfam" id="PF08801"/>
    </source>
</evidence>
<comment type="similarity">
    <text evidence="2">Belongs to the nucleoporin Nup133 family.</text>
</comment>
<dbReference type="GO" id="GO:0031080">
    <property type="term" value="C:nuclear pore outer ring"/>
    <property type="evidence" value="ECO:0007669"/>
    <property type="project" value="TreeGrafter"/>
</dbReference>
<keyword evidence="6" id="KW-0811">Translocation</keyword>
<evidence type="ECO:0008006" key="13">
    <source>
        <dbReference type="Google" id="ProtNLM"/>
    </source>
</evidence>
<evidence type="ECO:0000313" key="11">
    <source>
        <dbReference type="EMBL" id="CAL1542422.1"/>
    </source>
</evidence>
<dbReference type="InterPro" id="IPR037624">
    <property type="entry name" value="Nup133-like"/>
</dbReference>
<evidence type="ECO:0000256" key="6">
    <source>
        <dbReference type="ARBA" id="ARBA00023010"/>
    </source>
</evidence>
<dbReference type="GO" id="GO:0000972">
    <property type="term" value="P:transcription-dependent tethering of RNA polymerase II gene DNA at nuclear periphery"/>
    <property type="evidence" value="ECO:0007669"/>
    <property type="project" value="TreeGrafter"/>
</dbReference>
<dbReference type="Proteomes" id="UP001497497">
    <property type="component" value="Unassembled WGS sequence"/>
</dbReference>
<keyword evidence="3" id="KW-0813">Transport</keyword>
<keyword evidence="5" id="KW-0653">Protein transport</keyword>
<comment type="subcellular location">
    <subcellularLocation>
        <location evidence="1">Nucleus envelope</location>
    </subcellularLocation>
</comment>
<proteinExistence type="inferred from homology"/>
<evidence type="ECO:0000256" key="7">
    <source>
        <dbReference type="ARBA" id="ARBA00023242"/>
    </source>
</evidence>
<dbReference type="PANTHER" id="PTHR13405:SF11">
    <property type="entry name" value="NUCLEAR PORE COMPLEX PROTEIN NUP133"/>
    <property type="match status" value="1"/>
</dbReference>
<feature type="domain" description="Nucleoporin Nup133/Nup155-like C-terminal" evidence="9">
    <location>
        <begin position="800"/>
        <end position="998"/>
    </location>
</feature>
<keyword evidence="4" id="KW-0509">mRNA transport</keyword>
<evidence type="ECO:0000256" key="4">
    <source>
        <dbReference type="ARBA" id="ARBA00022816"/>
    </source>
</evidence>
<keyword evidence="12" id="KW-1185">Reference proteome</keyword>
<dbReference type="PANTHER" id="PTHR13405">
    <property type="entry name" value="NUCLEAR PORE COMPLEX PROTEIN NUP133"/>
    <property type="match status" value="1"/>
</dbReference>
<sequence length="1133" mass="128288">MFSPRTPNTSSRASPFNQTRNPRISTTTPRRSRRNQSALTSQSFQGSQILEETSSHRIEPFGTALPVLITEALTLSDRSTTEITACIDPSGWAWLVGGRKLFVWRYKSAANTRNVQCKELTLPPSDLAHSAERVCVIPSENDSQPAACVAVSPEGVVRYWPNIAFESSTAEISAELRGEECAKVINFQPHGCLLATTTSSLLLLDPVAGQASIQCKPLKASQGLFSGISRRMSSFIFGASQIQTNGNPLQTILAAPYNEYDDEDDDDEDRRSFYVLSGSNICKWQVPSIGPEKLLYQIDADRMFRDAIARKVWEQDSIQMPQLKTWLIDLQLTREGIVLLGAGVNLDTAPHTLHYALAFFETYEDAQPTNASDLILLEYTPRYNEELEDQITSFKLLYLSSDKSNTAFIYNNSSILMLQDNISMDKMDLKTSGDLLLGAGCYNGIAVFFSNTHGIFSISTPRSEQRYVLDESNNQSIARADLSGLAMNRTNVTEMIESSDNKTKLKGAFISSILADQVNTRRTEADVLQSMCTDTGKIPDIDTIVTSVSSDLIDDYPNSDPRWAESAKKDSTNHSTSVIIIQQLNDKQKAHDLFINFLKKYNLWNKLGVVGVRGSVMPTRLLLCEHVEKIEAAKALRELHAEHHKMVDFCINKVLRQRQVNVPQTLAAQDMFYREISKIHEIAPVLLIYEKEIMSSEQSSRNIVTAIKSVNAILETILFCALRYRQQTVEMYAADNEVIPEYIPWTATSIMRKLITEQIFITLDKGIQEARELDIQGALFQNILGLADIVMDGYASQLRSLQYHPDRSDDYNKLEREFERERHKLIIPLLEHKQFDRAASLAEKFEDFEMLMRICDETNNQDRLQKYRTQFADKGFAQFLFNWYMKEGKRSHLLSQHAAQGDELSKFLASGNVQYLSWLHEIKRGNFLDAHLALSTLGKAEKNFLAKKKTLLSLGKLAALASDDINDNGKENIEAINEELDLMLHQEQLPAETLYNVGMDPGSMRVLSPEELIELHISEHNRSANELDVKKALDLLYYIDKDSIDVEALKLHIWCRAILMDSWDEMDQTDPLDSNRDKIFFKVVELVYMDGELDQLLPDLETLLSAEELSALRKKPNFLFLMRGGYEQIDMMD</sequence>
<feature type="region of interest" description="Disordered" evidence="8">
    <location>
        <begin position="1"/>
        <end position="46"/>
    </location>
</feature>
<protein>
    <recommendedName>
        <fullName evidence="13">Nuclear pore complex protein Nup133</fullName>
    </recommendedName>
</protein>
<evidence type="ECO:0000256" key="3">
    <source>
        <dbReference type="ARBA" id="ARBA00022448"/>
    </source>
</evidence>
<dbReference type="InterPro" id="IPR007187">
    <property type="entry name" value="Nucleoporin_Nup133/Nup155_C"/>
</dbReference>
<evidence type="ECO:0000313" key="12">
    <source>
        <dbReference type="Proteomes" id="UP001497497"/>
    </source>
</evidence>
<dbReference type="GO" id="GO:0016973">
    <property type="term" value="P:poly(A)+ mRNA export from nucleus"/>
    <property type="evidence" value="ECO:0007669"/>
    <property type="project" value="TreeGrafter"/>
</dbReference>
<accession>A0AAV2I6R6</accession>
<keyword evidence="7" id="KW-0539">Nucleus</keyword>
<evidence type="ECO:0000256" key="5">
    <source>
        <dbReference type="ARBA" id="ARBA00022927"/>
    </source>
</evidence>
<gene>
    <name evidence="11" type="ORF">GSLYS_00016016001</name>
</gene>
<dbReference type="InterPro" id="IPR014908">
    <property type="entry name" value="Nucleoporin_Nup133/Nup155_N"/>
</dbReference>
<dbReference type="Gene3D" id="2.130.10.10">
    <property type="entry name" value="YVTN repeat-like/Quinoprotein amine dehydrogenase"/>
    <property type="match status" value="1"/>
</dbReference>
<dbReference type="InterPro" id="IPR015943">
    <property type="entry name" value="WD40/YVTN_repeat-like_dom_sf"/>
</dbReference>
<name>A0AAV2I6R6_LYMST</name>
<comment type="caution">
    <text evidence="11">The sequence shown here is derived from an EMBL/GenBank/DDBJ whole genome shotgun (WGS) entry which is preliminary data.</text>
</comment>
<dbReference type="GO" id="GO:0006606">
    <property type="term" value="P:protein import into nucleus"/>
    <property type="evidence" value="ECO:0007669"/>
    <property type="project" value="TreeGrafter"/>
</dbReference>
<feature type="compositionally biased region" description="Low complexity" evidence="8">
    <location>
        <begin position="19"/>
        <end position="29"/>
    </location>
</feature>
<dbReference type="Gene3D" id="1.20.58.1380">
    <property type="match status" value="1"/>
</dbReference>
<feature type="domain" description="Nucleoporin Nup133/Nup155-like N-terminal" evidence="10">
    <location>
        <begin position="63"/>
        <end position="419"/>
    </location>
</feature>